<dbReference type="InterPro" id="IPR000644">
    <property type="entry name" value="CBS_dom"/>
</dbReference>
<keyword evidence="4" id="KW-1185">Reference proteome</keyword>
<organism evidence="3 4">
    <name type="scientific">Marinomonas piezotolerans</name>
    <dbReference type="NCBI Taxonomy" id="2213058"/>
    <lineage>
        <taxon>Bacteria</taxon>
        <taxon>Pseudomonadati</taxon>
        <taxon>Pseudomonadota</taxon>
        <taxon>Gammaproteobacteria</taxon>
        <taxon>Oceanospirillales</taxon>
        <taxon>Oceanospirillaceae</taxon>
        <taxon>Marinomonas</taxon>
    </lineage>
</organism>
<evidence type="ECO:0000259" key="2">
    <source>
        <dbReference type="PROSITE" id="PS51371"/>
    </source>
</evidence>
<reference evidence="3 4" key="1">
    <citation type="submission" date="2018-06" db="EMBL/GenBank/DDBJ databases">
        <title>Marinomonas sp. YLB-05 draft genome sequence.</title>
        <authorList>
            <person name="Yu L."/>
            <person name="Tang X."/>
        </authorList>
    </citation>
    <scope>NUCLEOTIDE SEQUENCE [LARGE SCALE GENOMIC DNA]</scope>
    <source>
        <strain evidence="3 4">YLB-05</strain>
    </source>
</reference>
<evidence type="ECO:0000313" key="3">
    <source>
        <dbReference type="EMBL" id="RDL45841.1"/>
    </source>
</evidence>
<dbReference type="PROSITE" id="PS51371">
    <property type="entry name" value="CBS"/>
    <property type="match status" value="2"/>
</dbReference>
<evidence type="ECO:0000256" key="1">
    <source>
        <dbReference type="PROSITE-ProRule" id="PRU00703"/>
    </source>
</evidence>
<name>A0A370UDL3_9GAMM</name>
<accession>A0A370UDL3</accession>
<sequence>MKTLTYVTTSDINDLSWPVIEQNTGLYSPATSVFTDFKKTNPRVIEPNVRADVLATIMKKEHVRMKVVVDANNNFLGVVSLEDLSEEAFIKQAAAGYMRDELLAIDLMRAKEDLLAVSYKSLTNSDIESVIHSQKENTYQHLLVVDEENMSIRGLVSANDIVRQLKLSIDTATSTSFAKLHQVIEGDYANSKRLRVA</sequence>
<protein>
    <recommendedName>
        <fullName evidence="2">CBS domain-containing protein</fullName>
    </recommendedName>
</protein>
<dbReference type="InterPro" id="IPR046342">
    <property type="entry name" value="CBS_dom_sf"/>
</dbReference>
<gene>
    <name evidence="3" type="ORF">DN730_01985</name>
</gene>
<proteinExistence type="predicted"/>
<dbReference type="Gene3D" id="3.10.580.10">
    <property type="entry name" value="CBS-domain"/>
    <property type="match status" value="1"/>
</dbReference>
<comment type="caution">
    <text evidence="3">The sequence shown here is derived from an EMBL/GenBank/DDBJ whole genome shotgun (WGS) entry which is preliminary data.</text>
</comment>
<keyword evidence="1" id="KW-0129">CBS domain</keyword>
<dbReference type="AlphaFoldDB" id="A0A370UDL3"/>
<dbReference type="SUPFAM" id="SSF54631">
    <property type="entry name" value="CBS-domain pair"/>
    <property type="match status" value="1"/>
</dbReference>
<feature type="domain" description="CBS" evidence="2">
    <location>
        <begin position="37"/>
        <end position="95"/>
    </location>
</feature>
<dbReference type="RefSeq" id="WP_115466429.1">
    <property type="nucleotide sequence ID" value="NZ_QKRA01000001.1"/>
</dbReference>
<dbReference type="Pfam" id="PF00571">
    <property type="entry name" value="CBS"/>
    <property type="match status" value="2"/>
</dbReference>
<dbReference type="Proteomes" id="UP000254326">
    <property type="component" value="Unassembled WGS sequence"/>
</dbReference>
<dbReference type="EMBL" id="QKRA01000001">
    <property type="protein sequence ID" value="RDL45841.1"/>
    <property type="molecule type" value="Genomic_DNA"/>
</dbReference>
<feature type="domain" description="CBS" evidence="2">
    <location>
        <begin position="108"/>
        <end position="171"/>
    </location>
</feature>
<evidence type="ECO:0000313" key="4">
    <source>
        <dbReference type="Proteomes" id="UP000254326"/>
    </source>
</evidence>
<dbReference type="OrthoDB" id="5295117at2"/>